<dbReference type="Pfam" id="PF12146">
    <property type="entry name" value="Hydrolase_4"/>
    <property type="match status" value="1"/>
</dbReference>
<feature type="domain" description="Serine aminopeptidase S33" evidence="1">
    <location>
        <begin position="27"/>
        <end position="132"/>
    </location>
</feature>
<dbReference type="Proteomes" id="UP000475214">
    <property type="component" value="Unassembled WGS sequence"/>
</dbReference>
<comment type="caution">
    <text evidence="2">The sequence shown here is derived from an EMBL/GenBank/DDBJ whole genome shotgun (WGS) entry which is preliminary data.</text>
</comment>
<name>A0A6L9SDZ7_9ACTN</name>
<keyword evidence="3" id="KW-1185">Reference proteome</keyword>
<dbReference type="Gene3D" id="3.40.50.1820">
    <property type="entry name" value="alpha/beta hydrolase"/>
    <property type="match status" value="1"/>
</dbReference>
<dbReference type="Gene3D" id="3.30.300.20">
    <property type="match status" value="1"/>
</dbReference>
<dbReference type="InterPro" id="IPR003718">
    <property type="entry name" value="OsmC/Ohr_fam"/>
</dbReference>
<dbReference type="InterPro" id="IPR029058">
    <property type="entry name" value="AB_hydrolase_fold"/>
</dbReference>
<dbReference type="AlphaFoldDB" id="A0A6L9SDZ7"/>
<dbReference type="PANTHER" id="PTHR39624:SF2">
    <property type="entry name" value="OSMC-LIKE PROTEIN"/>
    <property type="match status" value="1"/>
</dbReference>
<evidence type="ECO:0000259" key="1">
    <source>
        <dbReference type="Pfam" id="PF12146"/>
    </source>
</evidence>
<gene>
    <name evidence="2" type="ORF">G1H10_24175</name>
</gene>
<evidence type="ECO:0000313" key="2">
    <source>
        <dbReference type="EMBL" id="NEE03269.1"/>
    </source>
</evidence>
<sequence length="409" mass="43569">MTSQKVTFTSTGGEALAGRLDLPDTAPRAVALFAHCFTCGKDVVAASRIATALNGLDIAVLRFDFTGLGESDGEFANATFSSNVADLVKAADYLRTTLAAPSLLVGHSLGGAAVLAAAERIPEVRAVATIGAPADPAHVTDLFAGDRSEIETSGEATVQLAGRPFRVRREFLTDIAAQPQHERIAALDRPLLVLHAPGDLIVGIDNAREIFDTARHPKSFVSLDDADHLLTDRGDAAYAATVIAAWADRYLPSTPPPDGDTPAEPGTVVVTDTGTGRFTQRVTAGKHLMIADEPRSVGGDDAGPTPYGLLLAALGTCTSMTIRMYAERKGWSLRSTTVTMQHDRIHAEDCANCETQAGMLDRIRREVRLDGDLDDEQRARLLQIADKCPVHRTLRSEIVIETTEAQAAP</sequence>
<dbReference type="InterPro" id="IPR036102">
    <property type="entry name" value="OsmC/Ohrsf"/>
</dbReference>
<organism evidence="2 3">
    <name type="scientific">Phytoactinopolyspora halotolerans</name>
    <dbReference type="NCBI Taxonomy" id="1981512"/>
    <lineage>
        <taxon>Bacteria</taxon>
        <taxon>Bacillati</taxon>
        <taxon>Actinomycetota</taxon>
        <taxon>Actinomycetes</taxon>
        <taxon>Jiangellales</taxon>
        <taxon>Jiangellaceae</taxon>
        <taxon>Phytoactinopolyspora</taxon>
    </lineage>
</organism>
<evidence type="ECO:0000313" key="3">
    <source>
        <dbReference type="Proteomes" id="UP000475214"/>
    </source>
</evidence>
<reference evidence="2 3" key="1">
    <citation type="submission" date="2020-02" db="EMBL/GenBank/DDBJ databases">
        <authorList>
            <person name="Li X.-J."/>
            <person name="Han X.-M."/>
        </authorList>
    </citation>
    <scope>NUCLEOTIDE SEQUENCE [LARGE SCALE GENOMIC DNA]</scope>
    <source>
        <strain evidence="2 3">CCTCC AB 2017055</strain>
    </source>
</reference>
<proteinExistence type="predicted"/>
<dbReference type="InterPro" id="IPR022742">
    <property type="entry name" value="Hydrolase_4"/>
</dbReference>
<dbReference type="SUPFAM" id="SSF53474">
    <property type="entry name" value="alpha/beta-Hydrolases"/>
    <property type="match status" value="1"/>
</dbReference>
<dbReference type="EMBL" id="JAAGOA010000020">
    <property type="protein sequence ID" value="NEE03269.1"/>
    <property type="molecule type" value="Genomic_DNA"/>
</dbReference>
<dbReference type="InterPro" id="IPR015946">
    <property type="entry name" value="KH_dom-like_a/b"/>
</dbReference>
<dbReference type="FunFam" id="3.40.50.1820:FF:000487">
    <property type="entry name" value="Dienelactone hydrolase"/>
    <property type="match status" value="1"/>
</dbReference>
<dbReference type="PANTHER" id="PTHR39624">
    <property type="entry name" value="PROTEIN INVOLVED IN RIMO-MEDIATED BETA-METHYLTHIOLATION OF RIBOSOMAL PROTEIN S12 YCAO"/>
    <property type="match status" value="1"/>
</dbReference>
<accession>A0A6L9SDZ7</accession>
<protein>
    <submittedName>
        <fullName evidence="2">OsmC family protein</fullName>
    </submittedName>
</protein>
<dbReference type="SUPFAM" id="SSF82784">
    <property type="entry name" value="OsmC-like"/>
    <property type="match status" value="1"/>
</dbReference>
<dbReference type="Pfam" id="PF02566">
    <property type="entry name" value="OsmC"/>
    <property type="match status" value="1"/>
</dbReference>